<keyword evidence="5" id="KW-0350">Heme biosynthesis</keyword>
<evidence type="ECO:0000256" key="1">
    <source>
        <dbReference type="ARBA" id="ARBA00004694"/>
    </source>
</evidence>
<evidence type="ECO:0000256" key="8">
    <source>
        <dbReference type="ARBA" id="ARBA00047651"/>
    </source>
</evidence>
<keyword evidence="6 9" id="KW-0456">Lyase</keyword>
<keyword evidence="7 9" id="KW-0627">Porphyrin biosynthesis</keyword>
<dbReference type="Proteomes" id="UP000294801">
    <property type="component" value="Unassembled WGS sequence"/>
</dbReference>
<dbReference type="NCBIfam" id="NF006762">
    <property type="entry name" value="PRK09283.1"/>
    <property type="match status" value="1"/>
</dbReference>
<evidence type="ECO:0000256" key="10">
    <source>
        <dbReference type="RuleBase" id="RU004161"/>
    </source>
</evidence>
<protein>
    <recommendedName>
        <fullName evidence="4 9">Delta-aminolevulinic acid dehydratase</fullName>
        <ecNumber evidence="3 9">4.2.1.24</ecNumber>
    </recommendedName>
</protein>
<evidence type="ECO:0000256" key="5">
    <source>
        <dbReference type="ARBA" id="ARBA00023133"/>
    </source>
</evidence>
<keyword evidence="12" id="KW-1185">Reference proteome</keyword>
<evidence type="ECO:0000256" key="9">
    <source>
        <dbReference type="RuleBase" id="RU000515"/>
    </source>
</evidence>
<evidence type="ECO:0000256" key="2">
    <source>
        <dbReference type="ARBA" id="ARBA00008055"/>
    </source>
</evidence>
<evidence type="ECO:0000256" key="3">
    <source>
        <dbReference type="ARBA" id="ARBA00012053"/>
    </source>
</evidence>
<evidence type="ECO:0000256" key="7">
    <source>
        <dbReference type="ARBA" id="ARBA00023244"/>
    </source>
</evidence>
<dbReference type="RefSeq" id="WP_132098123.1">
    <property type="nucleotide sequence ID" value="NZ_SMDA01000003.1"/>
</dbReference>
<evidence type="ECO:0000313" key="11">
    <source>
        <dbReference type="EMBL" id="TCW32240.1"/>
    </source>
</evidence>
<evidence type="ECO:0000256" key="4">
    <source>
        <dbReference type="ARBA" id="ARBA00020771"/>
    </source>
</evidence>
<dbReference type="InterPro" id="IPR013785">
    <property type="entry name" value="Aldolase_TIM"/>
</dbReference>
<sequence length="333" mass="37107">MIFANRFFPATRLRRMRHDDFSRRLMRENVLTTNDLIYPVFVLEGDNREQAVNSMPGVTRQSLDKLLHTAEEAVKLGIPMLSLFPVIESGKDNSGAEAYNPDGLVPRTVRALKERFPELGVMTDGALDPYTIHGQDGILDASGYVLNDETTEVLVKQALCHAEAGADVFGPSDMMDGRIGAIREALEEEGFIHTKILAYSAKYASAFYGPFRDAVGSSANLGKADKYTYQMDPANLEEAIQEVAMDLEEGADMVMIKPGMPYLDVIRRVKDTFRVPTYAYQVSGEYAMLKAAFQNGWLNEEKCMMESLIAFKRAGADGILTYFALDAARLLRR</sequence>
<dbReference type="PRINTS" id="PR00144">
    <property type="entry name" value="DALDHYDRTASE"/>
</dbReference>
<dbReference type="EMBL" id="SMDA01000003">
    <property type="protein sequence ID" value="TCW32240.1"/>
    <property type="molecule type" value="Genomic_DNA"/>
</dbReference>
<comment type="similarity">
    <text evidence="2 10">Belongs to the ALAD family.</text>
</comment>
<dbReference type="SUPFAM" id="SSF51569">
    <property type="entry name" value="Aldolase"/>
    <property type="match status" value="1"/>
</dbReference>
<dbReference type="PROSITE" id="PS00169">
    <property type="entry name" value="D_ALA_DEHYDRATASE"/>
    <property type="match status" value="1"/>
</dbReference>
<proteinExistence type="inferred from homology"/>
<evidence type="ECO:0000256" key="6">
    <source>
        <dbReference type="ARBA" id="ARBA00023239"/>
    </source>
</evidence>
<reference evidence="11 12" key="1">
    <citation type="submission" date="2019-03" db="EMBL/GenBank/DDBJ databases">
        <title>Genomic Encyclopedia of Type Strains, Phase IV (KMG-IV): sequencing the most valuable type-strain genomes for metagenomic binning, comparative biology and taxonomic classification.</title>
        <authorList>
            <person name="Goeker M."/>
        </authorList>
    </citation>
    <scope>NUCLEOTIDE SEQUENCE [LARGE SCALE GENOMIC DNA]</scope>
    <source>
        <strain evidence="11 12">DSM 18507</strain>
    </source>
</reference>
<dbReference type="Pfam" id="PF00490">
    <property type="entry name" value="ALAD"/>
    <property type="match status" value="1"/>
</dbReference>
<name>A0ABY2D160_GULMO</name>
<comment type="catalytic activity">
    <reaction evidence="8 9">
        <text>2 5-aminolevulinate = porphobilinogen + 2 H2O + H(+)</text>
        <dbReference type="Rhea" id="RHEA:24064"/>
        <dbReference type="ChEBI" id="CHEBI:15377"/>
        <dbReference type="ChEBI" id="CHEBI:15378"/>
        <dbReference type="ChEBI" id="CHEBI:58126"/>
        <dbReference type="ChEBI" id="CHEBI:356416"/>
        <dbReference type="EC" id="4.2.1.24"/>
    </reaction>
</comment>
<comment type="subunit">
    <text evidence="9">Homooctamer.</text>
</comment>
<comment type="caution">
    <text evidence="11">The sequence shown here is derived from an EMBL/GenBank/DDBJ whole genome shotgun (WGS) entry which is preliminary data.</text>
</comment>
<dbReference type="InterPro" id="IPR001731">
    <property type="entry name" value="ALAD"/>
</dbReference>
<gene>
    <name evidence="11" type="ORF">EV669_103156</name>
</gene>
<dbReference type="InterPro" id="IPR030656">
    <property type="entry name" value="ALAD_AS"/>
</dbReference>
<comment type="pathway">
    <text evidence="1">Porphyrin-containing compound metabolism; protoporphyrin-IX biosynthesis; coproporphyrinogen-III from 5-aminolevulinate: step 1/4.</text>
</comment>
<dbReference type="SMART" id="SM01004">
    <property type="entry name" value="ALAD"/>
    <property type="match status" value="1"/>
</dbReference>
<accession>A0ABY2D160</accession>
<dbReference type="EC" id="4.2.1.24" evidence="3 9"/>
<evidence type="ECO:0000313" key="12">
    <source>
        <dbReference type="Proteomes" id="UP000294801"/>
    </source>
</evidence>
<dbReference type="CDD" id="cd04823">
    <property type="entry name" value="ALAD_PBGS_aspartate_rich"/>
    <property type="match status" value="1"/>
</dbReference>
<dbReference type="PANTHER" id="PTHR11458">
    <property type="entry name" value="DELTA-AMINOLEVULINIC ACID DEHYDRATASE"/>
    <property type="match status" value="1"/>
</dbReference>
<organism evidence="11 12">
    <name type="scientific">Gulbenkiania mobilis</name>
    <dbReference type="NCBI Taxonomy" id="397457"/>
    <lineage>
        <taxon>Bacteria</taxon>
        <taxon>Pseudomonadati</taxon>
        <taxon>Pseudomonadota</taxon>
        <taxon>Betaproteobacteria</taxon>
        <taxon>Neisseriales</taxon>
        <taxon>Chromobacteriaceae</taxon>
        <taxon>Gulbenkiania</taxon>
    </lineage>
</organism>
<dbReference type="PANTHER" id="PTHR11458:SF0">
    <property type="entry name" value="DELTA-AMINOLEVULINIC ACID DEHYDRATASE"/>
    <property type="match status" value="1"/>
</dbReference>
<dbReference type="Gene3D" id="3.20.20.70">
    <property type="entry name" value="Aldolase class I"/>
    <property type="match status" value="1"/>
</dbReference>
<dbReference type="PIRSF" id="PIRSF001415">
    <property type="entry name" value="Porphbilin_synth"/>
    <property type="match status" value="1"/>
</dbReference>